<proteinExistence type="predicted"/>
<dbReference type="EMBL" id="JAGZGG010000048">
    <property type="protein sequence ID" value="MBS5333598.1"/>
    <property type="molecule type" value="Genomic_DNA"/>
</dbReference>
<organism evidence="1 2">
    <name type="scientific">Subdoligranulum variabile</name>
    <dbReference type="NCBI Taxonomy" id="214851"/>
    <lineage>
        <taxon>Bacteria</taxon>
        <taxon>Bacillati</taxon>
        <taxon>Bacillota</taxon>
        <taxon>Clostridia</taxon>
        <taxon>Eubacteriales</taxon>
        <taxon>Oscillospiraceae</taxon>
        <taxon>Subdoligranulum</taxon>
    </lineage>
</organism>
<sequence length="54" mass="6681">MTNRTAGTQLWQRGYYDHIIRDQLDYDTIWRYIDDNPAKWHLDQFYIPDGEDYP</sequence>
<accession>A0A943DJI3</accession>
<dbReference type="Proteomes" id="UP000759273">
    <property type="component" value="Unassembled WGS sequence"/>
</dbReference>
<dbReference type="Gene3D" id="3.30.70.1290">
    <property type="entry name" value="Transposase IS200-like"/>
    <property type="match status" value="1"/>
</dbReference>
<name>A0A943DJI3_9FIRM</name>
<dbReference type="InterPro" id="IPR036515">
    <property type="entry name" value="Transposase_17_sf"/>
</dbReference>
<evidence type="ECO:0000313" key="2">
    <source>
        <dbReference type="Proteomes" id="UP000759273"/>
    </source>
</evidence>
<dbReference type="AlphaFoldDB" id="A0A943DJI3"/>
<reference evidence="1" key="1">
    <citation type="submission" date="2021-02" db="EMBL/GenBank/DDBJ databases">
        <title>Infant gut strain persistence is associated with maternal origin, phylogeny, and functional potential including surface adhesion and iron acquisition.</title>
        <authorList>
            <person name="Lou Y.C."/>
        </authorList>
    </citation>
    <scope>NUCLEOTIDE SEQUENCE</scope>
    <source>
        <strain evidence="1">L3_101_000M1_dasL3_101_000M1_concoct_87</strain>
    </source>
</reference>
<protein>
    <recommendedName>
        <fullName evidence="3">Transposase IS200-like domain-containing protein</fullName>
    </recommendedName>
</protein>
<evidence type="ECO:0000313" key="1">
    <source>
        <dbReference type="EMBL" id="MBS5333598.1"/>
    </source>
</evidence>
<dbReference type="GO" id="GO:0003677">
    <property type="term" value="F:DNA binding"/>
    <property type="evidence" value="ECO:0007669"/>
    <property type="project" value="InterPro"/>
</dbReference>
<dbReference type="GO" id="GO:0006313">
    <property type="term" value="P:DNA transposition"/>
    <property type="evidence" value="ECO:0007669"/>
    <property type="project" value="InterPro"/>
</dbReference>
<dbReference type="GO" id="GO:0004803">
    <property type="term" value="F:transposase activity"/>
    <property type="evidence" value="ECO:0007669"/>
    <property type="project" value="InterPro"/>
</dbReference>
<gene>
    <name evidence="1" type="ORF">KHY36_13860</name>
</gene>
<comment type="caution">
    <text evidence="1">The sequence shown here is derived from an EMBL/GenBank/DDBJ whole genome shotgun (WGS) entry which is preliminary data.</text>
</comment>
<dbReference type="SUPFAM" id="SSF143422">
    <property type="entry name" value="Transposase IS200-like"/>
    <property type="match status" value="1"/>
</dbReference>
<evidence type="ECO:0008006" key="3">
    <source>
        <dbReference type="Google" id="ProtNLM"/>
    </source>
</evidence>